<sequence>MARTTTRVCLLLLLLVSTATATARVQHREMAEEGTSPAADSAPAEQEPPSGHLGYRIVTGLIEKATGKSARLDLEQEEKVL</sequence>
<feature type="signal peptide" evidence="2">
    <location>
        <begin position="1"/>
        <end position="21"/>
    </location>
</feature>
<dbReference type="EMBL" id="AK374991">
    <property type="protein sequence ID" value="BAK06186.1"/>
    <property type="molecule type" value="mRNA"/>
</dbReference>
<evidence type="ECO:0000256" key="2">
    <source>
        <dbReference type="SAM" id="SignalP"/>
    </source>
</evidence>
<proteinExistence type="evidence at transcript level"/>
<name>F2EFR4_HORVV</name>
<organism evidence="3">
    <name type="scientific">Hordeum vulgare subsp. vulgare</name>
    <name type="common">Domesticated barley</name>
    <dbReference type="NCBI Taxonomy" id="112509"/>
    <lineage>
        <taxon>Eukaryota</taxon>
        <taxon>Viridiplantae</taxon>
        <taxon>Streptophyta</taxon>
        <taxon>Embryophyta</taxon>
        <taxon>Tracheophyta</taxon>
        <taxon>Spermatophyta</taxon>
        <taxon>Magnoliopsida</taxon>
        <taxon>Liliopsida</taxon>
        <taxon>Poales</taxon>
        <taxon>Poaceae</taxon>
        <taxon>BOP clade</taxon>
        <taxon>Pooideae</taxon>
        <taxon>Triticodae</taxon>
        <taxon>Triticeae</taxon>
        <taxon>Hordeinae</taxon>
        <taxon>Hordeum</taxon>
    </lineage>
</organism>
<dbReference type="KEGG" id="hvg:123451974"/>
<protein>
    <submittedName>
        <fullName evidence="3">Predicted protein</fullName>
    </submittedName>
</protein>
<keyword evidence="2" id="KW-0732">Signal</keyword>
<dbReference type="AlphaFoldDB" id="F2EFR4"/>
<feature type="chain" id="PRO_5003281750" evidence="2">
    <location>
        <begin position="22"/>
        <end position="81"/>
    </location>
</feature>
<dbReference type="OrthoDB" id="693745at2759"/>
<accession>F2EFR4</accession>
<feature type="region of interest" description="Disordered" evidence="1">
    <location>
        <begin position="26"/>
        <end position="53"/>
    </location>
</feature>
<dbReference type="RefSeq" id="XP_044984480.1">
    <property type="nucleotide sequence ID" value="XM_045128545.1"/>
</dbReference>
<evidence type="ECO:0000313" key="3">
    <source>
        <dbReference type="EMBL" id="BAK06186.1"/>
    </source>
</evidence>
<dbReference type="GeneID" id="123451974"/>
<reference evidence="3" key="1">
    <citation type="journal article" date="2011" name="Plant Physiol.">
        <title>Comprehensive sequence analysis of 24,783 barley full-length cDNAs derived from 12 clone libraries.</title>
        <authorList>
            <person name="Matsumoto T."/>
            <person name="Tanaka T."/>
            <person name="Sakai H."/>
            <person name="Amano N."/>
            <person name="Kanamori H."/>
            <person name="Kurita K."/>
            <person name="Kikuta A."/>
            <person name="Kamiya K."/>
            <person name="Yamamoto M."/>
            <person name="Ikawa H."/>
            <person name="Fujii N."/>
            <person name="Hori K."/>
            <person name="Itoh T."/>
            <person name="Sato K."/>
        </authorList>
    </citation>
    <scope>NUCLEOTIDE SEQUENCE</scope>
    <source>
        <tissue evidence="3">Flower</tissue>
    </source>
</reference>
<evidence type="ECO:0000256" key="1">
    <source>
        <dbReference type="SAM" id="MobiDB-lite"/>
    </source>
</evidence>